<feature type="region of interest" description="Disordered" evidence="1">
    <location>
        <begin position="100"/>
        <end position="123"/>
    </location>
</feature>
<gene>
    <name evidence="2" type="ORF">MTR67_018935</name>
</gene>
<keyword evidence="3" id="KW-1185">Reference proteome</keyword>
<evidence type="ECO:0000256" key="1">
    <source>
        <dbReference type="SAM" id="MobiDB-lite"/>
    </source>
</evidence>
<reference evidence="2" key="1">
    <citation type="submission" date="2023-08" db="EMBL/GenBank/DDBJ databases">
        <title>A de novo genome assembly of Solanum verrucosum Schlechtendal, a Mexican diploid species geographically isolated from the other diploid A-genome species in potato relatives.</title>
        <authorList>
            <person name="Hosaka K."/>
        </authorList>
    </citation>
    <scope>NUCLEOTIDE SEQUENCE</scope>
    <source>
        <tissue evidence="2">Young leaves</tissue>
    </source>
</reference>
<name>A0AAF0QN83_SOLVR</name>
<dbReference type="AlphaFoldDB" id="A0AAF0QN83"/>
<dbReference type="EMBL" id="CP133615">
    <property type="protein sequence ID" value="WMV25550.1"/>
    <property type="molecule type" value="Genomic_DNA"/>
</dbReference>
<organism evidence="2 3">
    <name type="scientific">Solanum verrucosum</name>
    <dbReference type="NCBI Taxonomy" id="315347"/>
    <lineage>
        <taxon>Eukaryota</taxon>
        <taxon>Viridiplantae</taxon>
        <taxon>Streptophyta</taxon>
        <taxon>Embryophyta</taxon>
        <taxon>Tracheophyta</taxon>
        <taxon>Spermatophyta</taxon>
        <taxon>Magnoliopsida</taxon>
        <taxon>eudicotyledons</taxon>
        <taxon>Gunneridae</taxon>
        <taxon>Pentapetalae</taxon>
        <taxon>asterids</taxon>
        <taxon>lamiids</taxon>
        <taxon>Solanales</taxon>
        <taxon>Solanaceae</taxon>
        <taxon>Solanoideae</taxon>
        <taxon>Solaneae</taxon>
        <taxon>Solanum</taxon>
    </lineage>
</organism>
<sequence>MADPPPTEKANFIREFDCLVIPPLDCTFFSLHITSTYQENVKDFPMEFQNVNFTIDDIILDESFNDVSPNPFNDDAFKNPSCLPDCLELKPELKSQALATAPKSSKKVEKKKSEVKTKKVASV</sequence>
<accession>A0AAF0QN83</accession>
<dbReference type="Proteomes" id="UP001234989">
    <property type="component" value="Chromosome 4"/>
</dbReference>
<dbReference type="PANTHER" id="PTHR37616:SF3">
    <property type="entry name" value="BZIP DOMAIN-CONTAINING PROTEIN"/>
    <property type="match status" value="1"/>
</dbReference>
<protein>
    <submittedName>
        <fullName evidence="2">Uncharacterized protein</fullName>
    </submittedName>
</protein>
<evidence type="ECO:0000313" key="3">
    <source>
        <dbReference type="Proteomes" id="UP001234989"/>
    </source>
</evidence>
<dbReference type="PANTHER" id="PTHR37616">
    <property type="entry name" value="BZIP TRANSCRIPTION FACTOR 60-LIKE"/>
    <property type="match status" value="1"/>
</dbReference>
<proteinExistence type="predicted"/>
<evidence type="ECO:0000313" key="2">
    <source>
        <dbReference type="EMBL" id="WMV25550.1"/>
    </source>
</evidence>